<proteinExistence type="predicted"/>
<evidence type="ECO:0008006" key="4">
    <source>
        <dbReference type="Google" id="ProtNLM"/>
    </source>
</evidence>
<feature type="transmembrane region" description="Helical" evidence="1">
    <location>
        <begin position="179"/>
        <end position="212"/>
    </location>
</feature>
<feature type="transmembrane region" description="Helical" evidence="1">
    <location>
        <begin position="329"/>
        <end position="348"/>
    </location>
</feature>
<reference evidence="2 3" key="1">
    <citation type="submission" date="2024-01" db="EMBL/GenBank/DDBJ databases">
        <title>Hyphobacterium bacterium isolated from marine sediment.</title>
        <authorList>
            <person name="Zhao S."/>
        </authorList>
    </citation>
    <scope>NUCLEOTIDE SEQUENCE [LARGE SCALE GENOMIC DNA]</scope>
    <source>
        <strain evidence="2 3">Y60-23</strain>
    </source>
</reference>
<sequence>MGRRDGAWPAAVTALWPLGLALAVNTLYRWMTIPAPGDRPPYSLILSPSASDRIAELLASNPLALLGPIELDTDRWAWTTTTLLPLYALEQALPPAAVYLVVTGICTGTLYVCGLVATRSVRFATILGLVAGLSTFLGYSFVYGNVMLGFLVIAWLAIAVTALLAYLRAERGEAVRLSVFLLALLPLVLSAEYWLNFAVPAILACGFATVWGRRHGDAGFARRSLIAGAVLAGAMAIYLPVRFMAAAPLVQPGFESESVVTYPHLLMMAEDMAVNYLTYLYMALSSVLPGFLVFSPSYAAYGPEVLAAEQNGYHDAYNHLIPISAMTSWRFVGGALVLGFFLLGWRWIRAAWTRADRRDLVPVALFLVIALGFVIYLPIKMRPFHLTAMLGYKALIASAAMMVLVAWAAFTAERWTPARWRRPALAGLAALIVLSAFTRPAAEIAGLEAVGLDGAGDPLVGMGDQP</sequence>
<dbReference type="EMBL" id="JAZDRO010000001">
    <property type="protein sequence ID" value="MEE2565163.1"/>
    <property type="molecule type" value="Genomic_DNA"/>
</dbReference>
<keyword evidence="1" id="KW-1133">Transmembrane helix</keyword>
<comment type="caution">
    <text evidence="2">The sequence shown here is derived from an EMBL/GenBank/DDBJ whole genome shotgun (WGS) entry which is preliminary data.</text>
</comment>
<organism evidence="2 3">
    <name type="scientific">Hyphobacterium marinum</name>
    <dbReference type="NCBI Taxonomy" id="3116574"/>
    <lineage>
        <taxon>Bacteria</taxon>
        <taxon>Pseudomonadati</taxon>
        <taxon>Pseudomonadota</taxon>
        <taxon>Alphaproteobacteria</taxon>
        <taxon>Maricaulales</taxon>
        <taxon>Maricaulaceae</taxon>
        <taxon>Hyphobacterium</taxon>
    </lineage>
</organism>
<feature type="transmembrane region" description="Helical" evidence="1">
    <location>
        <begin position="96"/>
        <end position="116"/>
    </location>
</feature>
<feature type="transmembrane region" description="Helical" evidence="1">
    <location>
        <begin position="424"/>
        <end position="442"/>
    </location>
</feature>
<keyword evidence="1" id="KW-0472">Membrane</keyword>
<feature type="transmembrane region" description="Helical" evidence="1">
    <location>
        <begin position="276"/>
        <end position="294"/>
    </location>
</feature>
<dbReference type="Proteomes" id="UP001310692">
    <property type="component" value="Unassembled WGS sequence"/>
</dbReference>
<feature type="transmembrane region" description="Helical" evidence="1">
    <location>
        <begin position="148"/>
        <end position="167"/>
    </location>
</feature>
<evidence type="ECO:0000256" key="1">
    <source>
        <dbReference type="SAM" id="Phobius"/>
    </source>
</evidence>
<keyword evidence="3" id="KW-1185">Reference proteome</keyword>
<evidence type="ECO:0000313" key="3">
    <source>
        <dbReference type="Proteomes" id="UP001310692"/>
    </source>
</evidence>
<feature type="transmembrane region" description="Helical" evidence="1">
    <location>
        <begin position="123"/>
        <end position="142"/>
    </location>
</feature>
<feature type="transmembrane region" description="Helical" evidence="1">
    <location>
        <begin position="360"/>
        <end position="379"/>
    </location>
</feature>
<gene>
    <name evidence="2" type="ORF">V0U35_00600</name>
</gene>
<protein>
    <recommendedName>
        <fullName evidence="4">Glycosyltransferase RgtA/B/C/D-like domain-containing protein</fullName>
    </recommendedName>
</protein>
<accession>A0ABU7LUD5</accession>
<name>A0ABU7LUD5_9PROT</name>
<keyword evidence="1" id="KW-0812">Transmembrane</keyword>
<evidence type="ECO:0000313" key="2">
    <source>
        <dbReference type="EMBL" id="MEE2565163.1"/>
    </source>
</evidence>
<dbReference type="RefSeq" id="WP_330194702.1">
    <property type="nucleotide sequence ID" value="NZ_JAZDRO010000001.1"/>
</dbReference>
<feature type="transmembrane region" description="Helical" evidence="1">
    <location>
        <begin position="224"/>
        <end position="241"/>
    </location>
</feature>
<feature type="transmembrane region" description="Helical" evidence="1">
    <location>
        <begin position="391"/>
        <end position="412"/>
    </location>
</feature>